<dbReference type="InterPro" id="IPR029261">
    <property type="entry name" value="Transposase_Znf"/>
</dbReference>
<dbReference type="NCBIfam" id="NF033550">
    <property type="entry name" value="transpos_ISL3"/>
    <property type="match status" value="1"/>
</dbReference>
<evidence type="ECO:0000313" key="4">
    <source>
        <dbReference type="EMBL" id="NMQ18896.1"/>
    </source>
</evidence>
<protein>
    <submittedName>
        <fullName evidence="4">ISL3 family transposase</fullName>
    </submittedName>
</protein>
<dbReference type="Pfam" id="PF14690">
    <property type="entry name" value="Zn_ribbon_ISL3"/>
    <property type="match status" value="1"/>
</dbReference>
<dbReference type="Pfam" id="PF01610">
    <property type="entry name" value="DDE_Tnp_ISL3"/>
    <property type="match status" value="1"/>
</dbReference>
<dbReference type="PANTHER" id="PTHR33498">
    <property type="entry name" value="TRANSPOSASE FOR INSERTION SEQUENCE ELEMENT IS1557"/>
    <property type="match status" value="1"/>
</dbReference>
<sequence length="427" mass="48181">MERWSGIPADGRLTMPITLAVPLDLPDVRVLANRMLEEGTVLIEVESTVRTAQCHRCGRDIDRFHGFDRPIRLRHLPVCGRQVVIEIRPKRYRCPHCEGGPTTTQRCAWYDPNRPHATAFEQDVLKRLIHGTVADVSRQFGLGVKAVEGILDARLAPAVDWTAFSTLETLGIDEVALLKGHGHDVAVVWMRDAEGHNPVLAVLPDRLRATVQAFLETIPDVLKATVRRVCMDMWEGYAGAVAAALPEAQVVVDRFHIAVHYREAVDTLRQAECHRLNADRPPERAIPTAALRPLLRREWRSLNPDQPGKVIERFEQTPTLASADVLRTLLTAIFDQTPDQATAQSRLQLWVTQVKASNLHCFDKFFDTLDHWQDGILNDFEGGHNSGFVEGLNNTLKLLKHCCFGLDDPTELFRRLWLDIEGPRLWA</sequence>
<comment type="caution">
    <text evidence="4">The sequence shown here is derived from an EMBL/GenBank/DDBJ whole genome shotgun (WGS) entry which is preliminary data.</text>
</comment>
<accession>A0ABX1THP7</accession>
<feature type="domain" description="Transposase IS204/IS1001/IS1096/IS1165 zinc-finger" evidence="3">
    <location>
        <begin position="51"/>
        <end position="97"/>
    </location>
</feature>
<gene>
    <name evidence="4" type="ORF">E4P82_06535</name>
</gene>
<evidence type="ECO:0000259" key="2">
    <source>
        <dbReference type="Pfam" id="PF13542"/>
    </source>
</evidence>
<dbReference type="InterPro" id="IPR032877">
    <property type="entry name" value="Transposase_HTH"/>
</dbReference>
<dbReference type="Proteomes" id="UP000760480">
    <property type="component" value="Unassembled WGS sequence"/>
</dbReference>
<proteinExistence type="predicted"/>
<evidence type="ECO:0000259" key="3">
    <source>
        <dbReference type="Pfam" id="PF14690"/>
    </source>
</evidence>
<reference evidence="4 5" key="1">
    <citation type="submission" date="2019-03" db="EMBL/GenBank/DDBJ databases">
        <title>Metabolic reconstructions from genomes of highly enriched 'Candidatus Accumulibacter' and 'Candidatus Competibacter' bioreactor populations.</title>
        <authorList>
            <person name="Annavajhala M.K."/>
            <person name="Welles L."/>
            <person name="Abbas B."/>
            <person name="Sorokin D."/>
            <person name="Park H."/>
            <person name="Van Loosdrecht M."/>
            <person name="Chandran K."/>
        </authorList>
    </citation>
    <scope>NUCLEOTIDE SEQUENCE [LARGE SCALE GENOMIC DNA]</scope>
    <source>
        <strain evidence="4 5">SBR_G</strain>
    </source>
</reference>
<dbReference type="PANTHER" id="PTHR33498:SF1">
    <property type="entry name" value="TRANSPOSASE FOR INSERTION SEQUENCE ELEMENT IS1557"/>
    <property type="match status" value="1"/>
</dbReference>
<evidence type="ECO:0000313" key="5">
    <source>
        <dbReference type="Proteomes" id="UP000760480"/>
    </source>
</evidence>
<dbReference type="EMBL" id="SPMZ01000016">
    <property type="protein sequence ID" value="NMQ18896.1"/>
    <property type="molecule type" value="Genomic_DNA"/>
</dbReference>
<evidence type="ECO:0000259" key="1">
    <source>
        <dbReference type="Pfam" id="PF01610"/>
    </source>
</evidence>
<dbReference type="RefSeq" id="WP_169248145.1">
    <property type="nucleotide sequence ID" value="NZ_SPMZ01000016.1"/>
</dbReference>
<dbReference type="InterPro" id="IPR002560">
    <property type="entry name" value="Transposase_DDE"/>
</dbReference>
<organism evidence="4 5">
    <name type="scientific">Candidatus Competibacter phosphatis</name>
    <dbReference type="NCBI Taxonomy" id="221280"/>
    <lineage>
        <taxon>Bacteria</taxon>
        <taxon>Pseudomonadati</taxon>
        <taxon>Pseudomonadota</taxon>
        <taxon>Gammaproteobacteria</taxon>
        <taxon>Candidatus Competibacteraceae</taxon>
        <taxon>Candidatus Competibacter</taxon>
    </lineage>
</organism>
<dbReference type="Pfam" id="PF13542">
    <property type="entry name" value="HTH_Tnp_ISL3"/>
    <property type="match status" value="1"/>
</dbReference>
<feature type="domain" description="Transposase IS204/IS1001/IS1096/IS1165 helix-turn-helix" evidence="2">
    <location>
        <begin position="109"/>
        <end position="154"/>
    </location>
</feature>
<name>A0ABX1THP7_9GAMM</name>
<feature type="domain" description="Transposase IS204/IS1001/IS1096/IS1165 DDE" evidence="1">
    <location>
        <begin position="170"/>
        <end position="414"/>
    </location>
</feature>
<dbReference type="InterPro" id="IPR047951">
    <property type="entry name" value="Transpos_ISL3"/>
</dbReference>
<keyword evidence="5" id="KW-1185">Reference proteome</keyword>